<feature type="region of interest" description="Disordered" evidence="1">
    <location>
        <begin position="213"/>
        <end position="232"/>
    </location>
</feature>
<evidence type="ECO:0000256" key="1">
    <source>
        <dbReference type="SAM" id="MobiDB-lite"/>
    </source>
</evidence>
<dbReference type="Proteomes" id="UP001323617">
    <property type="component" value="Unassembled WGS sequence"/>
</dbReference>
<dbReference type="Gene3D" id="3.30.429.10">
    <property type="entry name" value="Macrophage Migration Inhibitory Factor"/>
    <property type="match status" value="1"/>
</dbReference>
<dbReference type="InterPro" id="IPR014347">
    <property type="entry name" value="Tautomerase/MIF_sf"/>
</dbReference>
<dbReference type="RefSeq" id="XP_062795925.1">
    <property type="nucleotide sequence ID" value="XM_062950018.1"/>
</dbReference>
<reference evidence="3 4" key="1">
    <citation type="journal article" date="2023" name="bioRxiv">
        <title>High-quality genome assemblies of four members of thePodospora anserinaspecies complex.</title>
        <authorList>
            <person name="Ament-Velasquez S.L."/>
            <person name="Vogan A.A."/>
            <person name="Wallerman O."/>
            <person name="Hartmann F."/>
            <person name="Gautier V."/>
            <person name="Silar P."/>
            <person name="Giraud T."/>
            <person name="Johannesson H."/>
        </authorList>
    </citation>
    <scope>NUCLEOTIDE SEQUENCE [LARGE SCALE GENOMIC DNA]</scope>
    <source>
        <strain evidence="3 4">CBS 124.78</strain>
    </source>
</reference>
<evidence type="ECO:0000259" key="2">
    <source>
        <dbReference type="Pfam" id="PF14832"/>
    </source>
</evidence>
<sequence>MPPRHHYSTNPCRQINLWRDMSYIIVALIKTKCYKRAWLLSNSWHLSLFTSKQHHPSHHLPPPNHTMPLWLIYHPPQTFTTPESKSALVKSITSIYTSSGLPAFYVVINFIPLSPDDNTFIGGEPSSARSKPFIRFVAEHIAVHVSQNPDRQERTIKRIDDALRPHVEEKGYDWEWHVDETPRALWKINGFVPPPFGSKAEKEWAELNRPVPWEEEEKEGKQRGDRRYVVSM</sequence>
<accession>A0ABR0HJ91</accession>
<dbReference type="Pfam" id="PF14832">
    <property type="entry name" value="Tautomerase_3"/>
    <property type="match status" value="1"/>
</dbReference>
<dbReference type="InterPro" id="IPR028116">
    <property type="entry name" value="Cis-CaaD-like"/>
</dbReference>
<feature type="compositionally biased region" description="Basic and acidic residues" evidence="1">
    <location>
        <begin position="218"/>
        <end position="232"/>
    </location>
</feature>
<gene>
    <name evidence="3" type="ORF">QC764_703620</name>
</gene>
<keyword evidence="4" id="KW-1185">Reference proteome</keyword>
<feature type="domain" description="Tautomerase cis-CaaD-like" evidence="2">
    <location>
        <begin position="67"/>
        <end position="209"/>
    </location>
</feature>
<organism evidence="3 4">
    <name type="scientific">Podospora pseudoanserina</name>
    <dbReference type="NCBI Taxonomy" id="2609844"/>
    <lineage>
        <taxon>Eukaryota</taxon>
        <taxon>Fungi</taxon>
        <taxon>Dikarya</taxon>
        <taxon>Ascomycota</taxon>
        <taxon>Pezizomycotina</taxon>
        <taxon>Sordariomycetes</taxon>
        <taxon>Sordariomycetidae</taxon>
        <taxon>Sordariales</taxon>
        <taxon>Podosporaceae</taxon>
        <taxon>Podospora</taxon>
    </lineage>
</organism>
<dbReference type="GeneID" id="87970883"/>
<name>A0ABR0HJ91_9PEZI</name>
<protein>
    <recommendedName>
        <fullName evidence="2">Tautomerase cis-CaaD-like domain-containing protein</fullName>
    </recommendedName>
</protein>
<evidence type="ECO:0000313" key="4">
    <source>
        <dbReference type="Proteomes" id="UP001323617"/>
    </source>
</evidence>
<comment type="caution">
    <text evidence="3">The sequence shown here is derived from an EMBL/GenBank/DDBJ whole genome shotgun (WGS) entry which is preliminary data.</text>
</comment>
<proteinExistence type="predicted"/>
<dbReference type="EMBL" id="JAFFHC010000008">
    <property type="protein sequence ID" value="KAK4667911.1"/>
    <property type="molecule type" value="Genomic_DNA"/>
</dbReference>
<evidence type="ECO:0000313" key="3">
    <source>
        <dbReference type="EMBL" id="KAK4667911.1"/>
    </source>
</evidence>